<accession>A0A8S1BDF3</accession>
<dbReference type="InterPro" id="IPR005829">
    <property type="entry name" value="Sugar_transporter_CS"/>
</dbReference>
<protein>
    <recommendedName>
        <fullName evidence="8">Major facilitator superfamily (MFS) profile domain-containing protein</fullName>
    </recommendedName>
</protein>
<feature type="domain" description="Major facilitator superfamily (MFS) profile" evidence="8">
    <location>
        <begin position="40"/>
        <end position="523"/>
    </location>
</feature>
<keyword evidence="4 7" id="KW-0812">Transmembrane</keyword>
<dbReference type="PROSITE" id="PS00217">
    <property type="entry name" value="SUGAR_TRANSPORT_2"/>
    <property type="match status" value="1"/>
</dbReference>
<dbReference type="Gene3D" id="1.20.1250.20">
    <property type="entry name" value="MFS general substrate transporter like domains"/>
    <property type="match status" value="1"/>
</dbReference>
<evidence type="ECO:0000256" key="5">
    <source>
        <dbReference type="ARBA" id="ARBA00022989"/>
    </source>
</evidence>
<evidence type="ECO:0000259" key="8">
    <source>
        <dbReference type="PROSITE" id="PS50850"/>
    </source>
</evidence>
<dbReference type="GO" id="GO:0022857">
    <property type="term" value="F:transmembrane transporter activity"/>
    <property type="evidence" value="ECO:0007669"/>
    <property type="project" value="InterPro"/>
</dbReference>
<evidence type="ECO:0000313" key="10">
    <source>
        <dbReference type="Proteomes" id="UP000494106"/>
    </source>
</evidence>
<dbReference type="SUPFAM" id="SSF103473">
    <property type="entry name" value="MFS general substrate transporter"/>
    <property type="match status" value="1"/>
</dbReference>
<feature type="transmembrane region" description="Helical" evidence="7">
    <location>
        <begin position="499"/>
        <end position="518"/>
    </location>
</feature>
<comment type="subcellular location">
    <subcellularLocation>
        <location evidence="1">Membrane</location>
        <topology evidence="1">Multi-pass membrane protein</topology>
    </subcellularLocation>
</comment>
<dbReference type="PANTHER" id="PTHR23511:SF36">
    <property type="entry name" value="EG:BACR7A4.13 PROTEIN-RELATED"/>
    <property type="match status" value="1"/>
</dbReference>
<sequence>MSELHSTAQVPSNQDTKLTPIKQVDAALKACTFGYFHIKLLMIAFVGNIAGVFISTSTGYLLPVAECDLQMTLLRKGVLNAMPYTGMLFSSIVSGLLTGAIGRKFFLVFGFSGVFVFNLVAASSQTFEVLVTAKFFEGLLFGAAFSSFMALTAEFCCNNVRDRVILFQTSFTVIAQIVIALLSWAILTNDWRVSFFDGKFVLNTWNFYLYAMSLFPLAACIMYAAFVPESPKYLVTQKKYDEAREILIKIYVQNTRKPANTYPFLDIWKNISESASDEDPENQVKDSFKHQVVVGLLNIKPMFRKPLLTYLCLICTTNFIIMCMYNVFRLWFPQLSAIVENYHAEDNQEFCSMLDAYTANLKLLRNTTQNEVCVPTKSGDETYINSIIVGCVSLVPFLITGILVNKVGKKRLLMAAGFVCVATTMSIRWANGKIIMVSLFSITIALARVMLSLNQTLTIETFGTTTRTLAISFMMVTGRIGTLTGNVSFPVLLDMGCEVPFFTISALLVCFIVLSLFIPNKKQIKK</sequence>
<keyword evidence="6 7" id="KW-0472">Membrane</keyword>
<organism evidence="9 10">
    <name type="scientific">Arctia plantaginis</name>
    <name type="common">Wood tiger moth</name>
    <name type="synonym">Phalaena plantaginis</name>
    <dbReference type="NCBI Taxonomy" id="874455"/>
    <lineage>
        <taxon>Eukaryota</taxon>
        <taxon>Metazoa</taxon>
        <taxon>Ecdysozoa</taxon>
        <taxon>Arthropoda</taxon>
        <taxon>Hexapoda</taxon>
        <taxon>Insecta</taxon>
        <taxon>Pterygota</taxon>
        <taxon>Neoptera</taxon>
        <taxon>Endopterygota</taxon>
        <taxon>Lepidoptera</taxon>
        <taxon>Glossata</taxon>
        <taxon>Ditrysia</taxon>
        <taxon>Noctuoidea</taxon>
        <taxon>Erebidae</taxon>
        <taxon>Arctiinae</taxon>
        <taxon>Arctia</taxon>
    </lineage>
</organism>
<dbReference type="InterPro" id="IPR005828">
    <property type="entry name" value="MFS_sugar_transport-like"/>
</dbReference>
<proteinExistence type="inferred from homology"/>
<evidence type="ECO:0000256" key="4">
    <source>
        <dbReference type="ARBA" id="ARBA00022692"/>
    </source>
</evidence>
<feature type="transmembrane region" description="Helical" evidence="7">
    <location>
        <begin position="165"/>
        <end position="187"/>
    </location>
</feature>
<evidence type="ECO:0000256" key="2">
    <source>
        <dbReference type="ARBA" id="ARBA00008335"/>
    </source>
</evidence>
<reference evidence="9 10" key="1">
    <citation type="submission" date="2020-04" db="EMBL/GenBank/DDBJ databases">
        <authorList>
            <person name="Wallbank WR R."/>
            <person name="Pardo Diaz C."/>
            <person name="Kozak K."/>
            <person name="Martin S."/>
            <person name="Jiggins C."/>
            <person name="Moest M."/>
            <person name="Warren A I."/>
            <person name="Byers J.R.P. K."/>
            <person name="Montejo-Kovacevich G."/>
            <person name="Yen C E."/>
        </authorList>
    </citation>
    <scope>NUCLEOTIDE SEQUENCE [LARGE SCALE GENOMIC DNA]</scope>
</reference>
<feature type="transmembrane region" description="Helical" evidence="7">
    <location>
        <begin position="435"/>
        <end position="457"/>
    </location>
</feature>
<comment type="similarity">
    <text evidence="2">Belongs to the major facilitator superfamily.</text>
</comment>
<evidence type="ECO:0000256" key="6">
    <source>
        <dbReference type="ARBA" id="ARBA00023136"/>
    </source>
</evidence>
<feature type="transmembrane region" description="Helical" evidence="7">
    <location>
        <begin position="81"/>
        <end position="98"/>
    </location>
</feature>
<dbReference type="GO" id="GO:0016020">
    <property type="term" value="C:membrane"/>
    <property type="evidence" value="ECO:0007669"/>
    <property type="project" value="UniProtKB-SubCell"/>
</dbReference>
<feature type="transmembrane region" description="Helical" evidence="7">
    <location>
        <begin position="40"/>
        <end position="61"/>
    </location>
</feature>
<dbReference type="Pfam" id="PF00083">
    <property type="entry name" value="Sugar_tr"/>
    <property type="match status" value="1"/>
</dbReference>
<name>A0A8S1BDF3_ARCPL</name>
<comment type="caution">
    <text evidence="9">The sequence shown here is derived from an EMBL/GenBank/DDBJ whole genome shotgun (WGS) entry which is preliminary data.</text>
</comment>
<gene>
    <name evidence="9" type="ORF">APLA_LOCUS16232</name>
</gene>
<feature type="transmembrane region" description="Helical" evidence="7">
    <location>
        <begin position="383"/>
        <end position="405"/>
    </location>
</feature>
<keyword evidence="10" id="KW-1185">Reference proteome</keyword>
<dbReference type="PROSITE" id="PS50850">
    <property type="entry name" value="MFS"/>
    <property type="match status" value="1"/>
</dbReference>
<evidence type="ECO:0000256" key="3">
    <source>
        <dbReference type="ARBA" id="ARBA00022448"/>
    </source>
</evidence>
<dbReference type="OrthoDB" id="6133115at2759"/>
<feature type="transmembrane region" description="Helical" evidence="7">
    <location>
        <begin position="307"/>
        <end position="328"/>
    </location>
</feature>
<keyword evidence="3" id="KW-0813">Transport</keyword>
<dbReference type="InterPro" id="IPR020846">
    <property type="entry name" value="MFS_dom"/>
</dbReference>
<feature type="transmembrane region" description="Helical" evidence="7">
    <location>
        <begin position="135"/>
        <end position="153"/>
    </location>
</feature>
<keyword evidence="5 7" id="KW-1133">Transmembrane helix</keyword>
<feature type="transmembrane region" description="Helical" evidence="7">
    <location>
        <begin position="412"/>
        <end position="429"/>
    </location>
</feature>
<dbReference type="EMBL" id="CADEBC010000594">
    <property type="protein sequence ID" value="CAB3257880.1"/>
    <property type="molecule type" value="Genomic_DNA"/>
</dbReference>
<dbReference type="Proteomes" id="UP000494106">
    <property type="component" value="Unassembled WGS sequence"/>
</dbReference>
<feature type="transmembrane region" description="Helical" evidence="7">
    <location>
        <begin position="207"/>
        <end position="227"/>
    </location>
</feature>
<feature type="transmembrane region" description="Helical" evidence="7">
    <location>
        <begin position="105"/>
        <end position="123"/>
    </location>
</feature>
<evidence type="ECO:0000256" key="1">
    <source>
        <dbReference type="ARBA" id="ARBA00004141"/>
    </source>
</evidence>
<feature type="transmembrane region" description="Helical" evidence="7">
    <location>
        <begin position="469"/>
        <end position="493"/>
    </location>
</feature>
<dbReference type="PANTHER" id="PTHR23511">
    <property type="entry name" value="SYNAPTIC VESICLE GLYCOPROTEIN 2"/>
    <property type="match status" value="1"/>
</dbReference>
<dbReference type="InterPro" id="IPR036259">
    <property type="entry name" value="MFS_trans_sf"/>
</dbReference>
<evidence type="ECO:0000256" key="7">
    <source>
        <dbReference type="SAM" id="Phobius"/>
    </source>
</evidence>
<dbReference type="AlphaFoldDB" id="A0A8S1BDF3"/>
<evidence type="ECO:0000313" key="9">
    <source>
        <dbReference type="EMBL" id="CAB3257880.1"/>
    </source>
</evidence>